<dbReference type="EMBL" id="JAUSVX010000014">
    <property type="protein sequence ID" value="MDQ0473096.1"/>
    <property type="molecule type" value="Genomic_DNA"/>
</dbReference>
<evidence type="ECO:0000259" key="1">
    <source>
        <dbReference type="Pfam" id="PF01636"/>
    </source>
</evidence>
<proteinExistence type="predicted"/>
<sequence>MTEAELAEFLRVEGLCDGTPVVETMKGGYLNQVLRVTAGSRRLVVKRFATPMAGTLFPNLPADEAEALRRLAGLRVAPDLVGFWPERSILVYAYVEGAPWSGDPAAVAALLRRKEAADPAGFRRVPIDAERILAEGDALFARCRAAPSQPRPRAARLGPPARLSLIHTDIGAGNLVGAGEALRLIDWQCPAQGDLSEDVHSFLSPAFQILSQRPPFTAADRASFLTALGREDVVERYARLRPAYAWRMGAYCSWRAEVLTDPEICARYRRAAAAELGDMEPLE</sequence>
<dbReference type="Proteomes" id="UP001242480">
    <property type="component" value="Unassembled WGS sequence"/>
</dbReference>
<gene>
    <name evidence="2" type="ORF">QO011_006129</name>
</gene>
<dbReference type="SUPFAM" id="SSF56112">
    <property type="entry name" value="Protein kinase-like (PK-like)"/>
    <property type="match status" value="1"/>
</dbReference>
<keyword evidence="3" id="KW-1185">Reference proteome</keyword>
<comment type="caution">
    <text evidence="2">The sequence shown here is derived from an EMBL/GenBank/DDBJ whole genome shotgun (WGS) entry which is preliminary data.</text>
</comment>
<reference evidence="2 3" key="1">
    <citation type="submission" date="2023-07" db="EMBL/GenBank/DDBJ databases">
        <title>Genomic Encyclopedia of Type Strains, Phase IV (KMG-IV): sequencing the most valuable type-strain genomes for metagenomic binning, comparative biology and taxonomic classification.</title>
        <authorList>
            <person name="Goeker M."/>
        </authorList>
    </citation>
    <scope>NUCLEOTIDE SEQUENCE [LARGE SCALE GENOMIC DNA]</scope>
    <source>
        <strain evidence="2 3">DSM 19619</strain>
    </source>
</reference>
<organism evidence="2 3">
    <name type="scientific">Labrys wisconsinensis</name>
    <dbReference type="NCBI Taxonomy" id="425677"/>
    <lineage>
        <taxon>Bacteria</taxon>
        <taxon>Pseudomonadati</taxon>
        <taxon>Pseudomonadota</taxon>
        <taxon>Alphaproteobacteria</taxon>
        <taxon>Hyphomicrobiales</taxon>
        <taxon>Xanthobacteraceae</taxon>
        <taxon>Labrys</taxon>
    </lineage>
</organism>
<feature type="domain" description="Aminoglycoside phosphotransferase" evidence="1">
    <location>
        <begin position="24"/>
        <end position="239"/>
    </location>
</feature>
<name>A0ABU0JFN3_9HYPH</name>
<protein>
    <recommendedName>
        <fullName evidence="1">Aminoglycoside phosphotransferase domain-containing protein</fullName>
    </recommendedName>
</protein>
<dbReference type="RefSeq" id="WP_307280872.1">
    <property type="nucleotide sequence ID" value="NZ_JAUSVX010000014.1"/>
</dbReference>
<evidence type="ECO:0000313" key="2">
    <source>
        <dbReference type="EMBL" id="MDQ0473096.1"/>
    </source>
</evidence>
<dbReference type="InterPro" id="IPR011009">
    <property type="entry name" value="Kinase-like_dom_sf"/>
</dbReference>
<dbReference type="Pfam" id="PF01636">
    <property type="entry name" value="APH"/>
    <property type="match status" value="1"/>
</dbReference>
<dbReference type="InterPro" id="IPR002575">
    <property type="entry name" value="Aminoglycoside_PTrfase"/>
</dbReference>
<evidence type="ECO:0000313" key="3">
    <source>
        <dbReference type="Proteomes" id="UP001242480"/>
    </source>
</evidence>
<dbReference type="Gene3D" id="3.90.1200.10">
    <property type="match status" value="1"/>
</dbReference>
<accession>A0ABU0JFN3</accession>